<keyword evidence="5" id="KW-1185">Reference proteome</keyword>
<dbReference type="NCBIfam" id="NF007214">
    <property type="entry name" value="PRK09636.1"/>
    <property type="match status" value="1"/>
</dbReference>
<dbReference type="SUPFAM" id="SSF88946">
    <property type="entry name" value="Sigma2 domain of RNA polymerase sigma factors"/>
    <property type="match status" value="1"/>
</dbReference>
<dbReference type="SUPFAM" id="SSF54427">
    <property type="entry name" value="NTF2-like"/>
    <property type="match status" value="1"/>
</dbReference>
<protein>
    <submittedName>
        <fullName evidence="4">RNA polymerase sigma-70 factor</fullName>
    </submittedName>
</protein>
<dbReference type="Gene3D" id="1.10.1740.10">
    <property type="match status" value="1"/>
</dbReference>
<comment type="subunit">
    <text evidence="1">Interacts transiently with the RNA polymerase catalytic core formed by RpoA, RpoB, RpoC and RpoZ (2 alpha, 1 beta, 1 beta' and 1 omega subunit) to form the RNA polymerase holoenzyme that can initiate transcription.</text>
</comment>
<gene>
    <name evidence="4" type="ORF">GS601_14825</name>
</gene>
<dbReference type="InterPro" id="IPR036388">
    <property type="entry name" value="WH-like_DNA-bd_sf"/>
</dbReference>
<dbReference type="Proteomes" id="UP000646053">
    <property type="component" value="Unassembled WGS sequence"/>
</dbReference>
<dbReference type="SUPFAM" id="SSF88659">
    <property type="entry name" value="Sigma3 and sigma4 domains of RNA polymerase sigma factors"/>
    <property type="match status" value="1"/>
</dbReference>
<dbReference type="InterPro" id="IPR014303">
    <property type="entry name" value="RNA_pol_sigma-70_ECF"/>
</dbReference>
<evidence type="ECO:0000259" key="2">
    <source>
        <dbReference type="Pfam" id="PF04542"/>
    </source>
</evidence>
<dbReference type="InterPro" id="IPR052704">
    <property type="entry name" value="ECF_Sigma-70_Domain"/>
</dbReference>
<dbReference type="NCBIfam" id="TIGR02937">
    <property type="entry name" value="sigma70-ECF"/>
    <property type="match status" value="1"/>
</dbReference>
<dbReference type="Pfam" id="PF08281">
    <property type="entry name" value="Sigma70_r4_2"/>
    <property type="match status" value="1"/>
</dbReference>
<dbReference type="InterPro" id="IPR013324">
    <property type="entry name" value="RNA_pol_sigma_r3/r4-like"/>
</dbReference>
<dbReference type="InterPro" id="IPR013249">
    <property type="entry name" value="RNA_pol_sigma70_r4_t2"/>
</dbReference>
<dbReference type="GO" id="GO:0003677">
    <property type="term" value="F:DNA binding"/>
    <property type="evidence" value="ECO:0007669"/>
    <property type="project" value="InterPro"/>
</dbReference>
<dbReference type="Pfam" id="PF04542">
    <property type="entry name" value="Sigma70_r2"/>
    <property type="match status" value="1"/>
</dbReference>
<dbReference type="CDD" id="cd06171">
    <property type="entry name" value="Sigma70_r4"/>
    <property type="match status" value="1"/>
</dbReference>
<feature type="domain" description="RNA polymerase sigma factor 70 region 4 type 2" evidence="3">
    <location>
        <begin position="105"/>
        <end position="157"/>
    </location>
</feature>
<comment type="caution">
    <text evidence="4">The sequence shown here is derived from an EMBL/GenBank/DDBJ whole genome shotgun (WGS) entry which is preliminary data.</text>
</comment>
<dbReference type="PANTHER" id="PTHR30173:SF36">
    <property type="entry name" value="ECF RNA POLYMERASE SIGMA FACTOR SIGJ"/>
    <property type="match status" value="1"/>
</dbReference>
<dbReference type="Gene3D" id="3.10.450.50">
    <property type="match status" value="1"/>
</dbReference>
<evidence type="ECO:0000256" key="1">
    <source>
        <dbReference type="ARBA" id="ARBA00011344"/>
    </source>
</evidence>
<evidence type="ECO:0000313" key="4">
    <source>
        <dbReference type="EMBL" id="NDJ18549.1"/>
    </source>
</evidence>
<organism evidence="4 5">
    <name type="scientific">Myxacorys almedinensis A</name>
    <dbReference type="NCBI Taxonomy" id="2690445"/>
    <lineage>
        <taxon>Bacteria</taxon>
        <taxon>Bacillati</taxon>
        <taxon>Cyanobacteriota</taxon>
        <taxon>Cyanophyceae</taxon>
        <taxon>Leptolyngbyales</taxon>
        <taxon>Leptolyngbyaceae</taxon>
        <taxon>Myxacorys</taxon>
        <taxon>Myxacorys almedinensis</taxon>
    </lineage>
</organism>
<reference evidence="4" key="1">
    <citation type="submission" date="2019-12" db="EMBL/GenBank/DDBJ databases">
        <title>High-Quality draft genome sequences of three cyanobacteria isolated from the limestone walls of the Old Cathedral of Coimbra.</title>
        <authorList>
            <person name="Tiago I."/>
            <person name="Soares F."/>
            <person name="Portugal A."/>
        </authorList>
    </citation>
    <scope>NUCLEOTIDE SEQUENCE</scope>
    <source>
        <strain evidence="4">A</strain>
    </source>
</reference>
<proteinExistence type="predicted"/>
<dbReference type="InterPro" id="IPR014284">
    <property type="entry name" value="RNA_pol_sigma-70_dom"/>
</dbReference>
<dbReference type="InterPro" id="IPR032710">
    <property type="entry name" value="NTF2-like_dom_sf"/>
</dbReference>
<dbReference type="InterPro" id="IPR013325">
    <property type="entry name" value="RNA_pol_sigma_r2"/>
</dbReference>
<dbReference type="NCBIfam" id="TIGR02957">
    <property type="entry name" value="SigX4"/>
    <property type="match status" value="1"/>
</dbReference>
<dbReference type="AlphaFoldDB" id="A0A8J7Z2M2"/>
<dbReference type="PANTHER" id="PTHR30173">
    <property type="entry name" value="SIGMA 19 FACTOR"/>
    <property type="match status" value="1"/>
</dbReference>
<feature type="domain" description="RNA polymerase sigma-70 region 2" evidence="2">
    <location>
        <begin position="7"/>
        <end position="70"/>
    </location>
</feature>
<name>A0A8J7Z2M2_9CYAN</name>
<dbReference type="EMBL" id="WVIE01000017">
    <property type="protein sequence ID" value="NDJ18549.1"/>
    <property type="molecule type" value="Genomic_DNA"/>
</dbReference>
<evidence type="ECO:0000259" key="3">
    <source>
        <dbReference type="Pfam" id="PF08281"/>
    </source>
</evidence>
<evidence type="ECO:0000313" key="5">
    <source>
        <dbReference type="Proteomes" id="UP000646053"/>
    </source>
</evidence>
<dbReference type="GO" id="GO:0016987">
    <property type="term" value="F:sigma factor activity"/>
    <property type="evidence" value="ECO:0007669"/>
    <property type="project" value="InterPro"/>
</dbReference>
<dbReference type="Gene3D" id="1.10.10.10">
    <property type="entry name" value="Winged helix-like DNA-binding domain superfamily/Winged helix DNA-binding domain"/>
    <property type="match status" value="1"/>
</dbReference>
<dbReference type="InterPro" id="IPR007627">
    <property type="entry name" value="RNA_pol_sigma70_r2"/>
</dbReference>
<dbReference type="RefSeq" id="WP_162424078.1">
    <property type="nucleotide sequence ID" value="NZ_WVIE01000017.1"/>
</dbReference>
<sequence>MNHLETFNQHRSLLFAIAYRMLGTVTDAEDMVQETFLRWQQTTAATVKSAKTYLSTIITRLCIDHLRSARVKREQYIGSWLPEPILTQQTDDPAAQMELADSLSMAFLVVLERLSPIERAVFLLREVFEYDYDEIAQIVGKSPANCRQILRRSRQHIASQRPRFSVSHQQQEQVTAQFLEAYTQGNLQDLLVLLAKDVTFWSDGGGQVTATLKPLQGAMKVARFFLAIRRKWLVTSTAQVVEVNGQPGIVVTTDGCVQSVMTFEIVEGCIQAIYTMRNPEKLKQFIGSLPETPRNGRTLVNMKSFQLRITSS</sequence>
<dbReference type="GO" id="GO:0006352">
    <property type="term" value="P:DNA-templated transcription initiation"/>
    <property type="evidence" value="ECO:0007669"/>
    <property type="project" value="InterPro"/>
</dbReference>
<accession>A0A8J7Z2M2</accession>